<dbReference type="EMBL" id="CABDUW010002249">
    <property type="protein sequence ID" value="VTJ86029.1"/>
    <property type="molecule type" value="Genomic_DNA"/>
</dbReference>
<sequence length="61" mass="6456">SKEDVRRERRVVEGGSVPKGAWRAKQTDGRHPGDSWGPHSGSAHLGPPNAHCHPGPGDKVG</sequence>
<dbReference type="Proteomes" id="UP000335636">
    <property type="component" value="Unassembled WGS sequence"/>
</dbReference>
<feature type="non-terminal residue" evidence="2">
    <location>
        <position position="1"/>
    </location>
</feature>
<feature type="region of interest" description="Disordered" evidence="1">
    <location>
        <begin position="1"/>
        <end position="61"/>
    </location>
</feature>
<keyword evidence="3" id="KW-1185">Reference proteome</keyword>
<dbReference type="AlphaFoldDB" id="A0A5E4CXZ9"/>
<gene>
    <name evidence="2" type="ORF">MONAX_5E047553</name>
</gene>
<feature type="compositionally biased region" description="Basic and acidic residues" evidence="1">
    <location>
        <begin position="1"/>
        <end position="12"/>
    </location>
</feature>
<evidence type="ECO:0000313" key="2">
    <source>
        <dbReference type="EMBL" id="VTJ86029.1"/>
    </source>
</evidence>
<evidence type="ECO:0000256" key="1">
    <source>
        <dbReference type="SAM" id="MobiDB-lite"/>
    </source>
</evidence>
<proteinExistence type="predicted"/>
<feature type="non-terminal residue" evidence="2">
    <location>
        <position position="61"/>
    </location>
</feature>
<comment type="caution">
    <text evidence="2">The sequence shown here is derived from an EMBL/GenBank/DDBJ whole genome shotgun (WGS) entry which is preliminary data.</text>
</comment>
<accession>A0A5E4CXZ9</accession>
<name>A0A5E4CXZ9_MARMO</name>
<protein>
    <submittedName>
        <fullName evidence="2">Uncharacterized protein</fullName>
    </submittedName>
</protein>
<evidence type="ECO:0000313" key="3">
    <source>
        <dbReference type="Proteomes" id="UP000335636"/>
    </source>
</evidence>
<organism evidence="2 3">
    <name type="scientific">Marmota monax</name>
    <name type="common">Woodchuck</name>
    <dbReference type="NCBI Taxonomy" id="9995"/>
    <lineage>
        <taxon>Eukaryota</taxon>
        <taxon>Metazoa</taxon>
        <taxon>Chordata</taxon>
        <taxon>Craniata</taxon>
        <taxon>Vertebrata</taxon>
        <taxon>Euteleostomi</taxon>
        <taxon>Mammalia</taxon>
        <taxon>Eutheria</taxon>
        <taxon>Euarchontoglires</taxon>
        <taxon>Glires</taxon>
        <taxon>Rodentia</taxon>
        <taxon>Sciuromorpha</taxon>
        <taxon>Sciuridae</taxon>
        <taxon>Xerinae</taxon>
        <taxon>Marmotini</taxon>
        <taxon>Marmota</taxon>
    </lineage>
</organism>
<reference evidence="2" key="1">
    <citation type="submission" date="2019-04" db="EMBL/GenBank/DDBJ databases">
        <authorList>
            <person name="Alioto T."/>
            <person name="Alioto T."/>
        </authorList>
    </citation>
    <scope>NUCLEOTIDE SEQUENCE [LARGE SCALE GENOMIC DNA]</scope>
</reference>